<evidence type="ECO:0000313" key="1">
    <source>
        <dbReference type="Proteomes" id="UP000675920"/>
    </source>
</evidence>
<proteinExistence type="predicted"/>
<protein>
    <recommendedName>
        <fullName evidence="3">Nucleotidyltransferase family protein</fullName>
    </recommendedName>
</protein>
<keyword evidence="1" id="KW-1185">Reference proteome</keyword>
<sequence length="187" mass="19715">MRSLKPERPVPAFIADIAAEVGEAAARLGLDCLIVGATARDLLLDHVHGLPAPRATRDIDMAFALAGWPDYERLRAALLACPGWHASAAQTQRLLRVHGGSPVPVDLIPFGAIESGDRTIAWPPGHDAATLARPDTRAAITALLDDASLCTKLALGLARALPDDDSDHASRLLAAFAAGFRHGPMTE</sequence>
<name>A0A8B6X9Y3_9BURK</name>
<evidence type="ECO:0000313" key="2">
    <source>
        <dbReference type="RefSeq" id="WP_051378878.1"/>
    </source>
</evidence>
<organism evidence="1 2">
    <name type="scientific">Derxia gummosa DSM 723</name>
    <dbReference type="NCBI Taxonomy" id="1121388"/>
    <lineage>
        <taxon>Bacteria</taxon>
        <taxon>Pseudomonadati</taxon>
        <taxon>Pseudomonadota</taxon>
        <taxon>Betaproteobacteria</taxon>
        <taxon>Burkholderiales</taxon>
        <taxon>Alcaligenaceae</taxon>
        <taxon>Derxia</taxon>
    </lineage>
</organism>
<accession>A0A8B6X9Y3</accession>
<dbReference type="RefSeq" id="WP_051378878.1">
    <property type="nucleotide sequence ID" value="NZ_AXWS01000015.1"/>
</dbReference>
<dbReference type="OrthoDB" id="5918411at2"/>
<reference evidence="2" key="1">
    <citation type="submission" date="2025-08" db="UniProtKB">
        <authorList>
            <consortium name="RefSeq"/>
        </authorList>
    </citation>
    <scope>IDENTIFICATION</scope>
</reference>
<dbReference type="AlphaFoldDB" id="A0A8B6X9Y3"/>
<dbReference type="Proteomes" id="UP000675920">
    <property type="component" value="Unplaced"/>
</dbReference>
<evidence type="ECO:0008006" key="3">
    <source>
        <dbReference type="Google" id="ProtNLM"/>
    </source>
</evidence>